<evidence type="ECO:0000256" key="4">
    <source>
        <dbReference type="SAM" id="Phobius"/>
    </source>
</evidence>
<protein>
    <submittedName>
        <fullName evidence="5">Uncharacterized protein</fullName>
    </submittedName>
</protein>
<gene>
    <name evidence="5" type="ORF">CIB84_010394</name>
</gene>
<accession>A0A2P4SNZ9</accession>
<comment type="caution">
    <text evidence="5">The sequence shown here is derived from an EMBL/GenBank/DDBJ whole genome shotgun (WGS) entry which is preliminary data.</text>
</comment>
<evidence type="ECO:0000256" key="1">
    <source>
        <dbReference type="ARBA" id="ARBA00002844"/>
    </source>
</evidence>
<sequence>MEVESSLYTDLIFCNRVGWRNIVRDNQQTAKSINMHKITKNIGELTIEGAGDLMALKKQLLYVAFNFVYILIGLFQPLTCTFLQNIN</sequence>
<evidence type="ECO:0000256" key="3">
    <source>
        <dbReference type="ARBA" id="ARBA00023013"/>
    </source>
</evidence>
<organism evidence="5 6">
    <name type="scientific">Bambusicola thoracicus</name>
    <name type="common">Chinese bamboo-partridge</name>
    <name type="synonym">Perdix thoracica</name>
    <dbReference type="NCBI Taxonomy" id="9083"/>
    <lineage>
        <taxon>Eukaryota</taxon>
        <taxon>Metazoa</taxon>
        <taxon>Chordata</taxon>
        <taxon>Craniata</taxon>
        <taxon>Vertebrata</taxon>
        <taxon>Euteleostomi</taxon>
        <taxon>Archelosauria</taxon>
        <taxon>Archosauria</taxon>
        <taxon>Dinosauria</taxon>
        <taxon>Saurischia</taxon>
        <taxon>Theropoda</taxon>
        <taxon>Coelurosauria</taxon>
        <taxon>Aves</taxon>
        <taxon>Neognathae</taxon>
        <taxon>Galloanserae</taxon>
        <taxon>Galliformes</taxon>
        <taxon>Phasianidae</taxon>
        <taxon>Perdicinae</taxon>
        <taxon>Bambusicola</taxon>
    </lineage>
</organism>
<dbReference type="EMBL" id="PPHD01031877">
    <property type="protein sequence ID" value="POI25857.1"/>
    <property type="molecule type" value="Genomic_DNA"/>
</dbReference>
<proteinExistence type="inferred from homology"/>
<evidence type="ECO:0000313" key="6">
    <source>
        <dbReference type="Proteomes" id="UP000237246"/>
    </source>
</evidence>
<keyword evidence="4" id="KW-0472">Membrane</keyword>
<keyword evidence="6" id="KW-1185">Reference proteome</keyword>
<dbReference type="Proteomes" id="UP000237246">
    <property type="component" value="Unassembled WGS sequence"/>
</dbReference>
<keyword evidence="4" id="KW-1133">Transmembrane helix</keyword>
<keyword evidence="3" id="KW-0649">Protein kinase inhibitor</keyword>
<dbReference type="AlphaFoldDB" id="A0A2P4SNZ9"/>
<name>A0A2P4SNZ9_BAMTH</name>
<dbReference type="OrthoDB" id="8556393at2759"/>
<keyword evidence="4" id="KW-0812">Transmembrane</keyword>
<comment type="similarity">
    <text evidence="2">Belongs to the PKI family.</text>
</comment>
<feature type="transmembrane region" description="Helical" evidence="4">
    <location>
        <begin position="60"/>
        <end position="83"/>
    </location>
</feature>
<dbReference type="InterPro" id="IPR004171">
    <property type="entry name" value="cAMP_dep_PKI"/>
</dbReference>
<evidence type="ECO:0000313" key="5">
    <source>
        <dbReference type="EMBL" id="POI25857.1"/>
    </source>
</evidence>
<dbReference type="Pfam" id="PF02827">
    <property type="entry name" value="PKI"/>
    <property type="match status" value="1"/>
</dbReference>
<comment type="function">
    <text evidence="1">Extremely potent competitive inhibitor of cAMP-dependent protein kinase activity, this protein interacts with the catalytic subunit of the enzyme after the cAMP-induced dissociation of its regulatory chains.</text>
</comment>
<dbReference type="GO" id="GO:0004862">
    <property type="term" value="F:cAMP-dependent protein kinase inhibitor activity"/>
    <property type="evidence" value="ECO:0007669"/>
    <property type="project" value="InterPro"/>
</dbReference>
<reference evidence="5 6" key="1">
    <citation type="submission" date="2018-01" db="EMBL/GenBank/DDBJ databases">
        <title>Comparison of the Chinese Bamboo Partridge and Red Junglefowl genome sequences highlights the importance of demography in genome evolution.</title>
        <authorList>
            <person name="Tiley G.P."/>
            <person name="Kimball R.T."/>
            <person name="Braun E.L."/>
            <person name="Burleigh J.G."/>
        </authorList>
    </citation>
    <scope>NUCLEOTIDE SEQUENCE [LARGE SCALE GENOMIC DNA]</scope>
    <source>
        <strain evidence="5">RTK389</strain>
        <tissue evidence="5">Blood</tissue>
    </source>
</reference>
<evidence type="ECO:0000256" key="2">
    <source>
        <dbReference type="ARBA" id="ARBA00006393"/>
    </source>
</evidence>